<name>A0A2M8WLR1_9RHOB</name>
<dbReference type="RefSeq" id="WP_100366742.1">
    <property type="nucleotide sequence ID" value="NZ_PGTY01000001.1"/>
</dbReference>
<evidence type="ECO:0000313" key="2">
    <source>
        <dbReference type="Proteomes" id="UP000228531"/>
    </source>
</evidence>
<proteinExistence type="predicted"/>
<keyword evidence="2" id="KW-1185">Reference proteome</keyword>
<organism evidence="1 2">
    <name type="scientific">Yoonia maricola</name>
    <dbReference type="NCBI Taxonomy" id="420999"/>
    <lineage>
        <taxon>Bacteria</taxon>
        <taxon>Pseudomonadati</taxon>
        <taxon>Pseudomonadota</taxon>
        <taxon>Alphaproteobacteria</taxon>
        <taxon>Rhodobacterales</taxon>
        <taxon>Paracoccaceae</taxon>
        <taxon>Yoonia</taxon>
    </lineage>
</organism>
<protein>
    <recommendedName>
        <fullName evidence="3">Alpha 1,4-glycosyltransferase</fullName>
    </recommendedName>
</protein>
<dbReference type="OrthoDB" id="5354021at2"/>
<accession>A0A2M8WLR1</accession>
<evidence type="ECO:0000313" key="1">
    <source>
        <dbReference type="EMBL" id="PJI91858.1"/>
    </source>
</evidence>
<sequence>MSKLPTIGALWIGGSLTWLEQLCLKSFVEHGHEVLLFTYGEVKNVPDGVKVRDGREIVATDDFVLHSRSQSVALFSDLFRFHMIKTIPEIIYIDTDVFCLKPLDFEDPYIFGYEKYRNAKAWRINGAILRLPPTSLILHEMLDFMTDEYPQPAWISGRFQAEMKARAAAGDPMHVGELPWGIWGPIGITAFARATGEYTHAKSLDVLYPVPFKERRVLFKRPMKTLQYLTADSHTIHMWAPIKKLSAARHDGLCPPGSYIGRQLIKYGIDQEKARVPKTFRREVSLD</sequence>
<dbReference type="AlphaFoldDB" id="A0A2M8WLR1"/>
<dbReference type="EMBL" id="PGTY01000001">
    <property type="protein sequence ID" value="PJI91858.1"/>
    <property type="molecule type" value="Genomic_DNA"/>
</dbReference>
<comment type="caution">
    <text evidence="1">The sequence shown here is derived from an EMBL/GenBank/DDBJ whole genome shotgun (WGS) entry which is preliminary data.</text>
</comment>
<dbReference type="Proteomes" id="UP000228531">
    <property type="component" value="Unassembled WGS sequence"/>
</dbReference>
<gene>
    <name evidence="1" type="ORF">BC777_0699</name>
</gene>
<evidence type="ECO:0008006" key="3">
    <source>
        <dbReference type="Google" id="ProtNLM"/>
    </source>
</evidence>
<reference evidence="1 2" key="1">
    <citation type="submission" date="2017-11" db="EMBL/GenBank/DDBJ databases">
        <title>Genomic Encyclopedia of Archaeal and Bacterial Type Strains, Phase II (KMG-II): From Individual Species to Whole Genera.</title>
        <authorList>
            <person name="Goeker M."/>
        </authorList>
    </citation>
    <scope>NUCLEOTIDE SEQUENCE [LARGE SCALE GENOMIC DNA]</scope>
    <source>
        <strain evidence="1 2">DSM 29128</strain>
    </source>
</reference>